<dbReference type="NCBIfam" id="TIGR01549">
    <property type="entry name" value="HAD-SF-IA-v1"/>
    <property type="match status" value="1"/>
</dbReference>
<dbReference type="GO" id="GO:0009231">
    <property type="term" value="P:riboflavin biosynthetic process"/>
    <property type="evidence" value="ECO:0007669"/>
    <property type="project" value="TreeGrafter"/>
</dbReference>
<dbReference type="InterPro" id="IPR036412">
    <property type="entry name" value="HAD-like_sf"/>
</dbReference>
<dbReference type="SFLD" id="SFLDS00003">
    <property type="entry name" value="Haloacid_Dehalogenase"/>
    <property type="match status" value="1"/>
</dbReference>
<dbReference type="Gene3D" id="3.40.50.1000">
    <property type="entry name" value="HAD superfamily/HAD-like"/>
    <property type="match status" value="1"/>
</dbReference>
<dbReference type="PANTHER" id="PTHR46470">
    <property type="entry name" value="N-ACYLNEURAMINATE-9-PHOSPHATASE"/>
    <property type="match status" value="1"/>
</dbReference>
<evidence type="ECO:0000256" key="2">
    <source>
        <dbReference type="ARBA" id="ARBA00022801"/>
    </source>
</evidence>
<keyword evidence="2 4" id="KW-0378">Hydrolase</keyword>
<dbReference type="InterPro" id="IPR023214">
    <property type="entry name" value="HAD_sf"/>
</dbReference>
<dbReference type="RefSeq" id="WP_077494107.1">
    <property type="nucleotide sequence ID" value="NZ_MLHG01000039.1"/>
</dbReference>
<evidence type="ECO:0000256" key="3">
    <source>
        <dbReference type="ARBA" id="ARBA00022842"/>
    </source>
</evidence>
<dbReference type="PANTHER" id="PTHR46470:SF4">
    <property type="entry name" value="5-AMINO-6-(5-PHOSPHO-D-RIBITYLAMINO)URACIL PHOSPHATASE YIGB"/>
    <property type="match status" value="1"/>
</dbReference>
<evidence type="ECO:0000313" key="4">
    <source>
        <dbReference type="EMBL" id="OOF39445.1"/>
    </source>
</evidence>
<dbReference type="Proteomes" id="UP000189426">
    <property type="component" value="Unassembled WGS sequence"/>
</dbReference>
<keyword evidence="3" id="KW-0460">Magnesium</keyword>
<comment type="cofactor">
    <cofactor evidence="1">
        <name>Mg(2+)</name>
        <dbReference type="ChEBI" id="CHEBI:18420"/>
    </cofactor>
</comment>
<keyword evidence="5" id="KW-1185">Reference proteome</keyword>
<dbReference type="InterPro" id="IPR006439">
    <property type="entry name" value="HAD-SF_hydro_IA"/>
</dbReference>
<protein>
    <submittedName>
        <fullName evidence="4">HAD family hydrolase</fullName>
    </submittedName>
</protein>
<name>A0A1V3IFA0_9PAST</name>
<comment type="caution">
    <text evidence="4">The sequence shown here is derived from an EMBL/GenBank/DDBJ whole genome shotgun (WGS) entry which is preliminary data.</text>
</comment>
<reference evidence="4 5" key="1">
    <citation type="submission" date="2016-10" db="EMBL/GenBank/DDBJ databases">
        <title>Rodentibacter gen. nov. and new species.</title>
        <authorList>
            <person name="Christensen H."/>
        </authorList>
    </citation>
    <scope>NUCLEOTIDE SEQUENCE [LARGE SCALE GENOMIC DNA]</scope>
    <source>
        <strain evidence="4 5">Ppn418</strain>
    </source>
</reference>
<dbReference type="Pfam" id="PF00702">
    <property type="entry name" value="Hydrolase"/>
    <property type="match status" value="1"/>
</dbReference>
<dbReference type="GO" id="GO:0016787">
    <property type="term" value="F:hydrolase activity"/>
    <property type="evidence" value="ECO:0007669"/>
    <property type="project" value="UniProtKB-KW"/>
</dbReference>
<dbReference type="Gene3D" id="1.20.120.1600">
    <property type="match status" value="1"/>
</dbReference>
<dbReference type="InterPro" id="IPR051400">
    <property type="entry name" value="HAD-like_hydrolase"/>
</dbReference>
<gene>
    <name evidence="4" type="ORF">BKK47_06560</name>
</gene>
<proteinExistence type="predicted"/>
<dbReference type="AlphaFoldDB" id="A0A1V3IFA0"/>
<accession>A0A1V3IFA0</accession>
<dbReference type="SFLD" id="SFLDG01129">
    <property type="entry name" value="C1.5:_HAD__Beta-PGM__Phosphata"/>
    <property type="match status" value="1"/>
</dbReference>
<evidence type="ECO:0000256" key="1">
    <source>
        <dbReference type="ARBA" id="ARBA00001946"/>
    </source>
</evidence>
<dbReference type="SUPFAM" id="SSF56784">
    <property type="entry name" value="HAD-like"/>
    <property type="match status" value="1"/>
</dbReference>
<evidence type="ECO:0000313" key="5">
    <source>
        <dbReference type="Proteomes" id="UP000189426"/>
    </source>
</evidence>
<sequence>MKFYRNLQPFKVISFDLDDTLYDNHDVIHTAVSRFVQFTQDLTQCPTFETEWLDWKERVAQENPLLSEDVTEWRKEALRQFLNAQGKSAVEIDRTLTLSMNEFLHWRHQIDIPQDTLNVLNHLKAGYKLCAITNGNVDPLRIGLSHFDLILRAGEHGRAKPHEDLFQQTSLYFKVSPQEILHVGDNLTTDVQGAIQAGCQAVWINLSGCQLADFTTATLLPTLEINHLTELLLL</sequence>
<dbReference type="STRING" id="1908257.BKK47_06560"/>
<dbReference type="EMBL" id="MLHG01000039">
    <property type="protein sequence ID" value="OOF39445.1"/>
    <property type="molecule type" value="Genomic_DNA"/>
</dbReference>
<organism evidence="4 5">
    <name type="scientific">Rodentibacter mrazii</name>
    <dbReference type="NCBI Taxonomy" id="1908257"/>
    <lineage>
        <taxon>Bacteria</taxon>
        <taxon>Pseudomonadati</taxon>
        <taxon>Pseudomonadota</taxon>
        <taxon>Gammaproteobacteria</taxon>
        <taxon>Pasteurellales</taxon>
        <taxon>Pasteurellaceae</taxon>
        <taxon>Rodentibacter</taxon>
    </lineage>
</organism>